<dbReference type="InterPro" id="IPR008927">
    <property type="entry name" value="6-PGluconate_DH-like_C_sf"/>
</dbReference>
<reference evidence="7 8" key="1">
    <citation type="submission" date="2023-06" db="EMBL/GenBank/DDBJ databases">
        <authorList>
            <person name="Oyuntsetseg B."/>
            <person name="Kim S.B."/>
        </authorList>
    </citation>
    <scope>NUCLEOTIDE SEQUENCE [LARGE SCALE GENOMIC DNA]</scope>
    <source>
        <strain evidence="7 8">2-15</strain>
    </source>
</reference>
<dbReference type="InterPro" id="IPR006115">
    <property type="entry name" value="6PGDH_NADP-bd"/>
</dbReference>
<keyword evidence="3" id="KW-0520">NAD</keyword>
<evidence type="ECO:0000313" key="8">
    <source>
        <dbReference type="Proteomes" id="UP001236014"/>
    </source>
</evidence>
<dbReference type="GO" id="GO:0016491">
    <property type="term" value="F:oxidoreductase activity"/>
    <property type="evidence" value="ECO:0007669"/>
    <property type="project" value="UniProtKB-KW"/>
</dbReference>
<dbReference type="EMBL" id="CP127294">
    <property type="protein sequence ID" value="WIX83747.1"/>
    <property type="molecule type" value="Genomic_DNA"/>
</dbReference>
<dbReference type="Gene3D" id="1.10.1040.10">
    <property type="entry name" value="N-(1-d-carboxylethyl)-l-norvaline Dehydrogenase, domain 2"/>
    <property type="match status" value="1"/>
</dbReference>
<dbReference type="PIRSF" id="PIRSF000103">
    <property type="entry name" value="HIBADH"/>
    <property type="match status" value="1"/>
</dbReference>
<feature type="domain" description="3-hydroxyisobutyrate dehydrogenase-like NAD-binding" evidence="6">
    <location>
        <begin position="161"/>
        <end position="282"/>
    </location>
</feature>
<dbReference type="Pfam" id="PF03446">
    <property type="entry name" value="NAD_binding_2"/>
    <property type="match status" value="1"/>
</dbReference>
<dbReference type="InterPro" id="IPR013328">
    <property type="entry name" value="6PGD_dom2"/>
</dbReference>
<sequence>MKVAVLGLGAMGSQLLMRLADSGVDVVGWNRDPARARRAGIAPDRVAASAADAVTGADVVIAMLADGPALRAVLTGVVDALAEHTLVLDMGTSGPQLSREVAETLARQGIRFAEAPVSGSVGAARAGSLTIMFGGAAEDLATAEPVLRFLGGQTIHTGPIGTASTLKLCVNALLHTFNATLGEVLGTATRAGIDLRTAYDTIGESAIAAPFVRYKRDAFLSETDPPVAFAVDLVRKDLELFLDAVPDPARLSPTVRTAVDVVHRAQSAGLGQEDMATLARLYKGS</sequence>
<dbReference type="PANTHER" id="PTHR43580">
    <property type="entry name" value="OXIDOREDUCTASE GLYR1-RELATED"/>
    <property type="match status" value="1"/>
</dbReference>
<evidence type="ECO:0000256" key="4">
    <source>
        <dbReference type="PIRSR" id="PIRSR000103-1"/>
    </source>
</evidence>
<name>A0A9Y2IPT5_9PSEU</name>
<evidence type="ECO:0000259" key="6">
    <source>
        <dbReference type="Pfam" id="PF14833"/>
    </source>
</evidence>
<dbReference type="AlphaFoldDB" id="A0A9Y2IPT5"/>
<gene>
    <name evidence="7" type="ORF">QRX50_24790</name>
</gene>
<dbReference type="EC" id="1.1.-.-" evidence="7"/>
<comment type="similarity">
    <text evidence="1">Belongs to the HIBADH-related family.</text>
</comment>
<evidence type="ECO:0000256" key="2">
    <source>
        <dbReference type="ARBA" id="ARBA00023002"/>
    </source>
</evidence>
<dbReference type="Gene3D" id="3.40.50.720">
    <property type="entry name" value="NAD(P)-binding Rossmann-like Domain"/>
    <property type="match status" value="1"/>
</dbReference>
<proteinExistence type="inferred from homology"/>
<evidence type="ECO:0000259" key="5">
    <source>
        <dbReference type="Pfam" id="PF03446"/>
    </source>
</evidence>
<dbReference type="PANTHER" id="PTHR43580:SF2">
    <property type="entry name" value="CYTOKINE-LIKE NUCLEAR FACTOR N-PAC"/>
    <property type="match status" value="1"/>
</dbReference>
<dbReference type="InterPro" id="IPR051265">
    <property type="entry name" value="HIBADH-related_NP60_sf"/>
</dbReference>
<dbReference type="GO" id="GO:0050661">
    <property type="term" value="F:NADP binding"/>
    <property type="evidence" value="ECO:0007669"/>
    <property type="project" value="InterPro"/>
</dbReference>
<dbReference type="Pfam" id="PF14833">
    <property type="entry name" value="NAD_binding_11"/>
    <property type="match status" value="1"/>
</dbReference>
<keyword evidence="8" id="KW-1185">Reference proteome</keyword>
<evidence type="ECO:0000313" key="7">
    <source>
        <dbReference type="EMBL" id="WIX83747.1"/>
    </source>
</evidence>
<feature type="domain" description="6-phosphogluconate dehydrogenase NADP-binding" evidence="5">
    <location>
        <begin position="2"/>
        <end position="158"/>
    </location>
</feature>
<protein>
    <submittedName>
        <fullName evidence="7">NAD(P)-dependent oxidoreductase</fullName>
        <ecNumber evidence="7">1.1.-.-</ecNumber>
    </submittedName>
</protein>
<dbReference type="InterPro" id="IPR036291">
    <property type="entry name" value="NAD(P)-bd_dom_sf"/>
</dbReference>
<dbReference type="GO" id="GO:0051287">
    <property type="term" value="F:NAD binding"/>
    <property type="evidence" value="ECO:0007669"/>
    <property type="project" value="InterPro"/>
</dbReference>
<accession>A0A9Y2IPT5</accession>
<dbReference type="SUPFAM" id="SSF48179">
    <property type="entry name" value="6-phosphogluconate dehydrogenase C-terminal domain-like"/>
    <property type="match status" value="1"/>
</dbReference>
<keyword evidence="2 7" id="KW-0560">Oxidoreductase</keyword>
<organism evidence="7 8">
    <name type="scientific">Amycolatopsis carbonis</name>
    <dbReference type="NCBI Taxonomy" id="715471"/>
    <lineage>
        <taxon>Bacteria</taxon>
        <taxon>Bacillati</taxon>
        <taxon>Actinomycetota</taxon>
        <taxon>Actinomycetes</taxon>
        <taxon>Pseudonocardiales</taxon>
        <taxon>Pseudonocardiaceae</taxon>
        <taxon>Amycolatopsis</taxon>
    </lineage>
</organism>
<dbReference type="RefSeq" id="WP_285974293.1">
    <property type="nucleotide sequence ID" value="NZ_CP127294.1"/>
</dbReference>
<feature type="active site" evidence="4">
    <location>
        <position position="167"/>
    </location>
</feature>
<dbReference type="KEGG" id="acab:QRX50_24790"/>
<dbReference type="Proteomes" id="UP001236014">
    <property type="component" value="Chromosome"/>
</dbReference>
<dbReference type="InterPro" id="IPR029154">
    <property type="entry name" value="HIBADH-like_NADP-bd"/>
</dbReference>
<dbReference type="InterPro" id="IPR015815">
    <property type="entry name" value="HIBADH-related"/>
</dbReference>
<dbReference type="SUPFAM" id="SSF51735">
    <property type="entry name" value="NAD(P)-binding Rossmann-fold domains"/>
    <property type="match status" value="1"/>
</dbReference>
<evidence type="ECO:0000256" key="3">
    <source>
        <dbReference type="ARBA" id="ARBA00023027"/>
    </source>
</evidence>
<evidence type="ECO:0000256" key="1">
    <source>
        <dbReference type="ARBA" id="ARBA00009080"/>
    </source>
</evidence>